<reference evidence="8 9" key="1">
    <citation type="submission" date="2020-06" db="EMBL/GenBank/DDBJ databases">
        <title>The endosymbiont of the kinetoplastid Bodo saltans is a Paracaedibacter-like alpha-proteobacterium possessing a putative toxin-antitoxin system.</title>
        <authorList>
            <person name="Midha S."/>
            <person name="Rigden D.J."/>
            <person name="Siozios S."/>
            <person name="Hurst G.D.D."/>
            <person name="Jackson A.P."/>
        </authorList>
    </citation>
    <scope>NUCLEOTIDE SEQUENCE [LARGE SCALE GENOMIC DNA]</scope>
    <source>
        <strain evidence="8">Lake Konstanz</strain>
    </source>
</reference>
<keyword evidence="3" id="KW-1003">Cell membrane</keyword>
<organism evidence="8 9">
    <name type="scientific">Candidatus Bodocaedibacter vickermanii</name>
    <dbReference type="NCBI Taxonomy" id="2741701"/>
    <lineage>
        <taxon>Bacteria</taxon>
        <taxon>Pseudomonadati</taxon>
        <taxon>Pseudomonadota</taxon>
        <taxon>Alphaproteobacteria</taxon>
        <taxon>Holosporales</taxon>
        <taxon>Candidatus Paracaedibacteraceae</taxon>
        <taxon>Candidatus Bodocaedibacter</taxon>
    </lineage>
</organism>
<comment type="subcellular location">
    <subcellularLocation>
        <location evidence="1">Cell membrane</location>
        <topology evidence="1">Multi-pass membrane protein</topology>
    </subcellularLocation>
</comment>
<evidence type="ECO:0000256" key="6">
    <source>
        <dbReference type="ARBA" id="ARBA00023136"/>
    </source>
</evidence>
<evidence type="ECO:0000256" key="1">
    <source>
        <dbReference type="ARBA" id="ARBA00004651"/>
    </source>
</evidence>
<feature type="transmembrane region" description="Helical" evidence="7">
    <location>
        <begin position="235"/>
        <end position="255"/>
    </location>
</feature>
<dbReference type="GO" id="GO:0009055">
    <property type="term" value="F:electron transfer activity"/>
    <property type="evidence" value="ECO:0007669"/>
    <property type="project" value="TreeGrafter"/>
</dbReference>
<feature type="transmembrane region" description="Helical" evidence="7">
    <location>
        <begin position="195"/>
        <end position="215"/>
    </location>
</feature>
<evidence type="ECO:0000313" key="8">
    <source>
        <dbReference type="EMBL" id="QOL20098.1"/>
    </source>
</evidence>
<dbReference type="InterPro" id="IPR003317">
    <property type="entry name" value="Cyt-d_oxidase_su2"/>
</dbReference>
<evidence type="ECO:0000256" key="5">
    <source>
        <dbReference type="ARBA" id="ARBA00022989"/>
    </source>
</evidence>
<dbReference type="GO" id="GO:0019646">
    <property type="term" value="P:aerobic electron transport chain"/>
    <property type="evidence" value="ECO:0007669"/>
    <property type="project" value="TreeGrafter"/>
</dbReference>
<gene>
    <name evidence="8" type="primary">cydB</name>
    <name evidence="8" type="ORF">CPBP_00878</name>
</gene>
<keyword evidence="6 7" id="KW-0472">Membrane</keyword>
<evidence type="ECO:0000256" key="7">
    <source>
        <dbReference type="SAM" id="Phobius"/>
    </source>
</evidence>
<feature type="transmembrane region" description="Helical" evidence="7">
    <location>
        <begin position="267"/>
        <end position="291"/>
    </location>
</feature>
<dbReference type="GO" id="GO:0070069">
    <property type="term" value="C:cytochrome complex"/>
    <property type="evidence" value="ECO:0007669"/>
    <property type="project" value="TreeGrafter"/>
</dbReference>
<proteinExistence type="inferred from homology"/>
<evidence type="ECO:0000256" key="4">
    <source>
        <dbReference type="ARBA" id="ARBA00022692"/>
    </source>
</evidence>
<evidence type="ECO:0000313" key="9">
    <source>
        <dbReference type="Proteomes" id="UP000594001"/>
    </source>
</evidence>
<feature type="transmembrane region" description="Helical" evidence="7">
    <location>
        <begin position="76"/>
        <end position="97"/>
    </location>
</feature>
<evidence type="ECO:0000256" key="2">
    <source>
        <dbReference type="ARBA" id="ARBA00007543"/>
    </source>
</evidence>
<comment type="similarity">
    <text evidence="2">Belongs to the cytochrome ubiquinol oxidase subunit 2 family.</text>
</comment>
<evidence type="ECO:0000256" key="3">
    <source>
        <dbReference type="ARBA" id="ARBA00022475"/>
    </source>
</evidence>
<accession>A0A7L9RUQ5</accession>
<feature type="transmembrane region" description="Helical" evidence="7">
    <location>
        <begin position="6"/>
        <end position="32"/>
    </location>
</feature>
<protein>
    <submittedName>
        <fullName evidence="8">Cytochrome bd-I ubiquinol oxidase subunit 2</fullName>
    </submittedName>
</protein>
<dbReference type="EMBL" id="CP054719">
    <property type="protein sequence ID" value="QOL20098.1"/>
    <property type="molecule type" value="Genomic_DNA"/>
</dbReference>
<dbReference type="GO" id="GO:0016682">
    <property type="term" value="F:oxidoreductase activity, acting on diphenols and related substances as donors, oxygen as acceptor"/>
    <property type="evidence" value="ECO:0007669"/>
    <property type="project" value="TreeGrafter"/>
</dbReference>
<feature type="transmembrane region" description="Helical" evidence="7">
    <location>
        <begin position="150"/>
        <end position="174"/>
    </location>
</feature>
<keyword evidence="5 7" id="KW-1133">Transmembrane helix</keyword>
<dbReference type="PANTHER" id="PTHR43141:SF4">
    <property type="entry name" value="CYTOCHROME BD2 SUBUNIT II"/>
    <property type="match status" value="1"/>
</dbReference>
<sequence length="344" mass="38821">MDYAIAWSILIPVALFIYMALDGFDLGIGILFPLGSDSRARENMMNSIAPIWDTNETWLVLAASGLYGIFPKAYVFIFNALYIPLIAMLICLIFRGVSFEFRFKSPERFKWIWSTFFCLGSFGMSVFQGIVFGQLIQGFQTIDSQFNNDYWAWLNIFNVAVAGLVVLFYAFMGANFLIYRLKETERLRFVCVSKWLLGVTVLYFISIVVVFGSGVHSADAASFPSGKYLAQRFQAFYSAYIGLFAIIGLIVVKLYRSLAEKAQCDFAPFLYGVALLAAVFGGVVFLGWPYIVPGALTIWQASSLPETQKLMFIGASIFLPLILGYSMYNFYVFRGKVADQKFYH</sequence>
<dbReference type="NCBIfam" id="TIGR00203">
    <property type="entry name" value="cydB"/>
    <property type="match status" value="1"/>
</dbReference>
<dbReference type="GO" id="GO:0005886">
    <property type="term" value="C:plasma membrane"/>
    <property type="evidence" value="ECO:0007669"/>
    <property type="project" value="UniProtKB-SubCell"/>
</dbReference>
<dbReference type="AlphaFoldDB" id="A0A7L9RUQ5"/>
<dbReference type="RefSeq" id="WP_350331653.1">
    <property type="nucleotide sequence ID" value="NZ_CP054719.1"/>
</dbReference>
<dbReference type="KEGG" id="pbal:CPBP_00878"/>
<dbReference type="Pfam" id="PF02322">
    <property type="entry name" value="Cyt_bd_oxida_II"/>
    <property type="match status" value="1"/>
</dbReference>
<feature type="transmembrane region" description="Helical" evidence="7">
    <location>
        <begin position="109"/>
        <end position="130"/>
    </location>
</feature>
<feature type="transmembrane region" description="Helical" evidence="7">
    <location>
        <begin position="311"/>
        <end position="333"/>
    </location>
</feature>
<dbReference type="PANTHER" id="PTHR43141">
    <property type="entry name" value="CYTOCHROME BD2 SUBUNIT II"/>
    <property type="match status" value="1"/>
</dbReference>
<dbReference type="Proteomes" id="UP000594001">
    <property type="component" value="Chromosome"/>
</dbReference>
<keyword evidence="4 7" id="KW-0812">Transmembrane</keyword>
<name>A0A7L9RUQ5_9PROT</name>
<keyword evidence="9" id="KW-1185">Reference proteome</keyword>